<evidence type="ECO:0000256" key="6">
    <source>
        <dbReference type="ARBA" id="ARBA00023316"/>
    </source>
</evidence>
<keyword evidence="5 7" id="KW-0573">Peptidoglycan synthesis</keyword>
<dbReference type="GO" id="GO:0071555">
    <property type="term" value="P:cell wall organization"/>
    <property type="evidence" value="ECO:0007669"/>
    <property type="project" value="UniProtKB-UniRule"/>
</dbReference>
<feature type="domain" description="L,D-TPase catalytic" evidence="8">
    <location>
        <begin position="30"/>
        <end position="172"/>
    </location>
</feature>
<evidence type="ECO:0000256" key="1">
    <source>
        <dbReference type="ARBA" id="ARBA00004752"/>
    </source>
</evidence>
<proteinExistence type="inferred from homology"/>
<evidence type="ECO:0000313" key="9">
    <source>
        <dbReference type="EMBL" id="NNV57484.1"/>
    </source>
</evidence>
<dbReference type="GO" id="GO:0009252">
    <property type="term" value="P:peptidoglycan biosynthetic process"/>
    <property type="evidence" value="ECO:0007669"/>
    <property type="project" value="UniProtKB-UniPathway"/>
</dbReference>
<dbReference type="GO" id="GO:0004180">
    <property type="term" value="F:carboxypeptidase activity"/>
    <property type="evidence" value="ECO:0007669"/>
    <property type="project" value="UniProtKB-ARBA"/>
</dbReference>
<feature type="active site" description="Proton donor/acceptor" evidence="7">
    <location>
        <position position="128"/>
    </location>
</feature>
<evidence type="ECO:0000256" key="7">
    <source>
        <dbReference type="PROSITE-ProRule" id="PRU01373"/>
    </source>
</evidence>
<evidence type="ECO:0000256" key="5">
    <source>
        <dbReference type="ARBA" id="ARBA00022984"/>
    </source>
</evidence>
<comment type="similarity">
    <text evidence="2">Belongs to the YkuD family.</text>
</comment>
<gene>
    <name evidence="9" type="ORF">GD597_18570</name>
</gene>
<keyword evidence="10" id="KW-1185">Reference proteome</keyword>
<accession>A0A8J8JW87</accession>
<dbReference type="Pfam" id="PF03734">
    <property type="entry name" value="YkuD"/>
    <property type="match status" value="1"/>
</dbReference>
<dbReference type="Gene3D" id="2.40.440.10">
    <property type="entry name" value="L,D-transpeptidase catalytic domain-like"/>
    <property type="match status" value="1"/>
</dbReference>
<feature type="active site" description="Nucleophile" evidence="7">
    <location>
        <position position="148"/>
    </location>
</feature>
<organism evidence="9 10">
    <name type="scientific">Limnovirga soli</name>
    <dbReference type="NCBI Taxonomy" id="2656915"/>
    <lineage>
        <taxon>Bacteria</taxon>
        <taxon>Pseudomonadati</taxon>
        <taxon>Bacteroidota</taxon>
        <taxon>Chitinophagia</taxon>
        <taxon>Chitinophagales</taxon>
        <taxon>Chitinophagaceae</taxon>
        <taxon>Limnovirga</taxon>
    </lineage>
</organism>
<dbReference type="PANTHER" id="PTHR36699">
    <property type="entry name" value="LD-TRANSPEPTIDASE"/>
    <property type="match status" value="1"/>
</dbReference>
<dbReference type="InterPro" id="IPR038063">
    <property type="entry name" value="Transpep_catalytic_dom"/>
</dbReference>
<dbReference type="Proteomes" id="UP000598971">
    <property type="component" value="Unassembled WGS sequence"/>
</dbReference>
<dbReference type="AlphaFoldDB" id="A0A8J8JW87"/>
<sequence>MKWCSGIFTCAIILFVCTSFISVNNSLPTYYVIIDKSDYELSVYDAEGWLVTYPVVFGNNDLGDKMMEGDRKTPEGTFTIINKRVHEKWNRFMMLDYPTKESYVKFNYRKQLGQIPAKANIGGAIGIHGVWPHEDYTIDQYQNWTQGCISLRNQDVEELYRIITLGTKVTIRP</sequence>
<dbReference type="GO" id="GO:0016740">
    <property type="term" value="F:transferase activity"/>
    <property type="evidence" value="ECO:0007669"/>
    <property type="project" value="UniProtKB-KW"/>
</dbReference>
<dbReference type="UniPathway" id="UPA00219"/>
<protein>
    <submittedName>
        <fullName evidence="9">L,D-transpeptidase family protein</fullName>
    </submittedName>
</protein>
<keyword evidence="6 7" id="KW-0961">Cell wall biogenesis/degradation</keyword>
<keyword evidence="4 7" id="KW-0133">Cell shape</keyword>
<dbReference type="InterPro" id="IPR005490">
    <property type="entry name" value="LD_TPept_cat_dom"/>
</dbReference>
<evidence type="ECO:0000313" key="10">
    <source>
        <dbReference type="Proteomes" id="UP000598971"/>
    </source>
</evidence>
<dbReference type="PANTHER" id="PTHR36699:SF1">
    <property type="entry name" value="L,D-TRANSPEPTIDASE YAFK-RELATED"/>
    <property type="match status" value="1"/>
</dbReference>
<reference evidence="9" key="1">
    <citation type="submission" date="2019-10" db="EMBL/GenBank/DDBJ databases">
        <title>Draft genome sequence of Panacibacter sp. KCS-6.</title>
        <authorList>
            <person name="Yim K.J."/>
        </authorList>
    </citation>
    <scope>NUCLEOTIDE SEQUENCE</scope>
    <source>
        <strain evidence="9">KCS-6</strain>
    </source>
</reference>
<dbReference type="GO" id="GO:0008360">
    <property type="term" value="P:regulation of cell shape"/>
    <property type="evidence" value="ECO:0007669"/>
    <property type="project" value="UniProtKB-UniRule"/>
</dbReference>
<dbReference type="SUPFAM" id="SSF141523">
    <property type="entry name" value="L,D-transpeptidase catalytic domain-like"/>
    <property type="match status" value="1"/>
</dbReference>
<evidence type="ECO:0000256" key="2">
    <source>
        <dbReference type="ARBA" id="ARBA00005992"/>
    </source>
</evidence>
<comment type="caution">
    <text evidence="9">The sequence shown here is derived from an EMBL/GenBank/DDBJ whole genome shotgun (WGS) entry which is preliminary data.</text>
</comment>
<comment type="pathway">
    <text evidence="1 7">Cell wall biogenesis; peptidoglycan biosynthesis.</text>
</comment>
<keyword evidence="3" id="KW-0808">Transferase</keyword>
<name>A0A8J8JW87_9BACT</name>
<evidence type="ECO:0000256" key="4">
    <source>
        <dbReference type="ARBA" id="ARBA00022960"/>
    </source>
</evidence>
<dbReference type="EMBL" id="WHPF01000015">
    <property type="protein sequence ID" value="NNV57484.1"/>
    <property type="molecule type" value="Genomic_DNA"/>
</dbReference>
<evidence type="ECO:0000256" key="3">
    <source>
        <dbReference type="ARBA" id="ARBA00022679"/>
    </source>
</evidence>
<dbReference type="RefSeq" id="WP_171609430.1">
    <property type="nucleotide sequence ID" value="NZ_WHPF01000015.1"/>
</dbReference>
<dbReference type="CDD" id="cd16913">
    <property type="entry name" value="YkuD_like"/>
    <property type="match status" value="1"/>
</dbReference>
<evidence type="ECO:0000259" key="8">
    <source>
        <dbReference type="PROSITE" id="PS52029"/>
    </source>
</evidence>
<dbReference type="PROSITE" id="PS52029">
    <property type="entry name" value="LD_TPASE"/>
    <property type="match status" value="1"/>
</dbReference>